<reference evidence="2" key="1">
    <citation type="submission" date="2018-02" db="EMBL/GenBank/DDBJ databases">
        <title>Rhizophora mucronata_Transcriptome.</title>
        <authorList>
            <person name="Meera S.P."/>
            <person name="Sreeshan A."/>
            <person name="Augustine A."/>
        </authorList>
    </citation>
    <scope>NUCLEOTIDE SEQUENCE</scope>
    <source>
        <tissue evidence="2">Leaf</tissue>
    </source>
</reference>
<name>A0A2P2MKB6_RHIMU</name>
<proteinExistence type="predicted"/>
<feature type="compositionally biased region" description="Basic and acidic residues" evidence="1">
    <location>
        <begin position="1"/>
        <end position="12"/>
    </location>
</feature>
<sequence>MDSTKKQNELAKKKEKTKQKP</sequence>
<evidence type="ECO:0000256" key="1">
    <source>
        <dbReference type="SAM" id="MobiDB-lite"/>
    </source>
</evidence>
<accession>A0A2P2MKB6</accession>
<evidence type="ECO:0000313" key="2">
    <source>
        <dbReference type="EMBL" id="MBX30650.1"/>
    </source>
</evidence>
<feature type="region of interest" description="Disordered" evidence="1">
    <location>
        <begin position="1"/>
        <end position="21"/>
    </location>
</feature>
<protein>
    <submittedName>
        <fullName evidence="2">Uncharacterized protein</fullName>
    </submittedName>
</protein>
<dbReference type="AlphaFoldDB" id="A0A2P2MKB6"/>
<dbReference type="EMBL" id="GGEC01050166">
    <property type="protein sequence ID" value="MBX30650.1"/>
    <property type="molecule type" value="Transcribed_RNA"/>
</dbReference>
<organism evidence="2">
    <name type="scientific">Rhizophora mucronata</name>
    <name type="common">Asiatic mangrove</name>
    <dbReference type="NCBI Taxonomy" id="61149"/>
    <lineage>
        <taxon>Eukaryota</taxon>
        <taxon>Viridiplantae</taxon>
        <taxon>Streptophyta</taxon>
        <taxon>Embryophyta</taxon>
        <taxon>Tracheophyta</taxon>
        <taxon>Spermatophyta</taxon>
        <taxon>Magnoliopsida</taxon>
        <taxon>eudicotyledons</taxon>
        <taxon>Gunneridae</taxon>
        <taxon>Pentapetalae</taxon>
        <taxon>rosids</taxon>
        <taxon>fabids</taxon>
        <taxon>Malpighiales</taxon>
        <taxon>Rhizophoraceae</taxon>
        <taxon>Rhizophora</taxon>
    </lineage>
</organism>